<accession>A0A8D8Z950</accession>
<dbReference type="AlphaFoldDB" id="A0A8D8Z950"/>
<reference evidence="1" key="1">
    <citation type="submission" date="2021-05" db="EMBL/GenBank/DDBJ databases">
        <authorList>
            <person name="Alioto T."/>
            <person name="Alioto T."/>
            <person name="Gomez Garrido J."/>
        </authorList>
    </citation>
    <scope>NUCLEOTIDE SEQUENCE</scope>
</reference>
<proteinExistence type="predicted"/>
<protein>
    <submittedName>
        <fullName evidence="1">Uncharacterized protein</fullName>
    </submittedName>
</protein>
<name>A0A8D8Z950_9HEMI</name>
<organism evidence="1">
    <name type="scientific">Cacopsylla melanoneura</name>
    <dbReference type="NCBI Taxonomy" id="428564"/>
    <lineage>
        <taxon>Eukaryota</taxon>
        <taxon>Metazoa</taxon>
        <taxon>Ecdysozoa</taxon>
        <taxon>Arthropoda</taxon>
        <taxon>Hexapoda</taxon>
        <taxon>Insecta</taxon>
        <taxon>Pterygota</taxon>
        <taxon>Neoptera</taxon>
        <taxon>Paraneoptera</taxon>
        <taxon>Hemiptera</taxon>
        <taxon>Sternorrhyncha</taxon>
        <taxon>Psylloidea</taxon>
        <taxon>Psyllidae</taxon>
        <taxon>Psyllinae</taxon>
        <taxon>Cacopsylla</taxon>
    </lineage>
</organism>
<dbReference type="EMBL" id="HBUF01446686">
    <property type="protein sequence ID" value="CAG6743348.1"/>
    <property type="molecule type" value="Transcribed_RNA"/>
</dbReference>
<sequence length="144" mass="16879">MITYKSGSKTSQIDFLLCRRHHLNEIQNYKVIASESVATQHKPVIVDVVFSVQRKREVKTTTPKIKWWNLKDPFLKLEFKRHVIRKVNAGCEEDLWEKSSKVIKEVAVEVLGKTSGKVGSRDKETWWWSEECYQREEGNEEEVG</sequence>
<evidence type="ECO:0000313" key="1">
    <source>
        <dbReference type="EMBL" id="CAG6743348.1"/>
    </source>
</evidence>